<organism evidence="6 7">
    <name type="scientific">Mycena maculata</name>
    <dbReference type="NCBI Taxonomy" id="230809"/>
    <lineage>
        <taxon>Eukaryota</taxon>
        <taxon>Fungi</taxon>
        <taxon>Dikarya</taxon>
        <taxon>Basidiomycota</taxon>
        <taxon>Agaricomycotina</taxon>
        <taxon>Agaricomycetes</taxon>
        <taxon>Agaricomycetidae</taxon>
        <taxon>Agaricales</taxon>
        <taxon>Marasmiineae</taxon>
        <taxon>Mycenaceae</taxon>
        <taxon>Mycena</taxon>
    </lineage>
</organism>
<dbReference type="PROSITE" id="PS50850">
    <property type="entry name" value="MFS"/>
    <property type="match status" value="1"/>
</dbReference>
<feature type="transmembrane region" description="Helical" evidence="4">
    <location>
        <begin position="347"/>
        <end position="373"/>
    </location>
</feature>
<evidence type="ECO:0000259" key="5">
    <source>
        <dbReference type="PROSITE" id="PS50850"/>
    </source>
</evidence>
<feature type="transmembrane region" description="Helical" evidence="4">
    <location>
        <begin position="290"/>
        <end position="310"/>
    </location>
</feature>
<dbReference type="PANTHER" id="PTHR11360">
    <property type="entry name" value="MONOCARBOXYLATE TRANSPORTER"/>
    <property type="match status" value="1"/>
</dbReference>
<feature type="transmembrane region" description="Helical" evidence="4">
    <location>
        <begin position="188"/>
        <end position="208"/>
    </location>
</feature>
<reference evidence="6" key="1">
    <citation type="submission" date="2023-03" db="EMBL/GenBank/DDBJ databases">
        <title>Massive genome expansion in bonnet fungi (Mycena s.s.) driven by repeated elements and novel gene families across ecological guilds.</title>
        <authorList>
            <consortium name="Lawrence Berkeley National Laboratory"/>
            <person name="Harder C.B."/>
            <person name="Miyauchi S."/>
            <person name="Viragh M."/>
            <person name="Kuo A."/>
            <person name="Thoen E."/>
            <person name="Andreopoulos B."/>
            <person name="Lu D."/>
            <person name="Skrede I."/>
            <person name="Drula E."/>
            <person name="Henrissat B."/>
            <person name="Morin E."/>
            <person name="Kohler A."/>
            <person name="Barry K."/>
            <person name="LaButti K."/>
            <person name="Morin E."/>
            <person name="Salamov A."/>
            <person name="Lipzen A."/>
            <person name="Mereny Z."/>
            <person name="Hegedus B."/>
            <person name="Baldrian P."/>
            <person name="Stursova M."/>
            <person name="Weitz H."/>
            <person name="Taylor A."/>
            <person name="Grigoriev I.V."/>
            <person name="Nagy L.G."/>
            <person name="Martin F."/>
            <person name="Kauserud H."/>
        </authorList>
    </citation>
    <scope>NUCLEOTIDE SEQUENCE</scope>
    <source>
        <strain evidence="6">CBHHK188m</strain>
    </source>
</reference>
<feature type="transmembrane region" description="Helical" evidence="4">
    <location>
        <begin position="46"/>
        <end position="63"/>
    </location>
</feature>
<feature type="domain" description="Major facilitator superfamily (MFS) profile" evidence="5">
    <location>
        <begin position="256"/>
        <end position="450"/>
    </location>
</feature>
<dbReference type="GO" id="GO:0022857">
    <property type="term" value="F:transmembrane transporter activity"/>
    <property type="evidence" value="ECO:0007669"/>
    <property type="project" value="InterPro"/>
</dbReference>
<dbReference type="InterPro" id="IPR011701">
    <property type="entry name" value="MFS"/>
</dbReference>
<dbReference type="InterPro" id="IPR020846">
    <property type="entry name" value="MFS_dom"/>
</dbReference>
<protein>
    <submittedName>
        <fullName evidence="6">Major facilitator superfamily transporter</fullName>
    </submittedName>
</protein>
<feature type="transmembrane region" description="Helical" evidence="4">
    <location>
        <begin position="214"/>
        <end position="235"/>
    </location>
</feature>
<name>A0AAD7K0F6_9AGAR</name>
<keyword evidence="4" id="KW-0812">Transmembrane</keyword>
<evidence type="ECO:0000256" key="2">
    <source>
        <dbReference type="ARBA" id="ARBA00006727"/>
    </source>
</evidence>
<comment type="subcellular location">
    <subcellularLocation>
        <location evidence="1">Membrane</location>
        <topology evidence="1">Multi-pass membrane protein</topology>
    </subcellularLocation>
</comment>
<proteinExistence type="inferred from homology"/>
<dbReference type="Pfam" id="PF07690">
    <property type="entry name" value="MFS_1"/>
    <property type="match status" value="1"/>
</dbReference>
<dbReference type="AlphaFoldDB" id="A0AAD7K0F6"/>
<feature type="transmembrane region" description="Helical" evidence="4">
    <location>
        <begin position="255"/>
        <end position="278"/>
    </location>
</feature>
<feature type="compositionally biased region" description="Polar residues" evidence="3">
    <location>
        <begin position="1"/>
        <end position="12"/>
    </location>
</feature>
<feature type="transmembrane region" description="Helical" evidence="4">
    <location>
        <begin position="420"/>
        <end position="440"/>
    </location>
</feature>
<feature type="transmembrane region" description="Helical" evidence="4">
    <location>
        <begin position="380"/>
        <end position="400"/>
    </location>
</feature>
<evidence type="ECO:0000313" key="7">
    <source>
        <dbReference type="Proteomes" id="UP001215280"/>
    </source>
</evidence>
<dbReference type="Gene3D" id="1.20.1250.20">
    <property type="entry name" value="MFS general substrate transporter like domains"/>
    <property type="match status" value="2"/>
</dbReference>
<sequence length="450" mass="46555">MPEASPTISRSSIELERRAGSSPSTSGTQLAPAAQGVPDSQVPDGGYGWVVVFGCAVLTWWFVGTTYSWGLIQAALVEEGLSSASTLSFVGSSTVACISGLALINARVIRFLGARRTALLGIFLIGLGEILSGFATLNIGALFVTTGAITGIGTRFAKWIVRCTSHSRLSLLPPAQYFNTKRGLANGIVYAAGGLGGAVTSFAINGLVQSLGPAWTFRIIGLITLVTGLPAAWLIKERTTIRTAGFIEWSLFSDLRFIVLFFAGALGTFPLFVPPFFLPLYSASLGLSPSAGAGLVAGFNFSSALGRLGCGFASDRIGPVNVLFLALLLSALSMLAIWPASTSLAPLVLFVVINGAANGGFFSTMPTVVGAVFGAPRVSVAMGMIVTGWVGGYLMGAPIAGYLLNAYGGAESTLSAYHPAMFYAGSMAMGAAGLVSLIRLRTSTNIFAKV</sequence>
<dbReference type="InterPro" id="IPR036259">
    <property type="entry name" value="MFS_trans_sf"/>
</dbReference>
<feature type="transmembrane region" description="Helical" evidence="4">
    <location>
        <begin position="83"/>
        <end position="106"/>
    </location>
</feature>
<keyword evidence="4" id="KW-0472">Membrane</keyword>
<feature type="transmembrane region" description="Helical" evidence="4">
    <location>
        <begin position="141"/>
        <end position="161"/>
    </location>
</feature>
<comment type="caution">
    <text evidence="6">The sequence shown here is derived from an EMBL/GenBank/DDBJ whole genome shotgun (WGS) entry which is preliminary data.</text>
</comment>
<evidence type="ECO:0000256" key="4">
    <source>
        <dbReference type="SAM" id="Phobius"/>
    </source>
</evidence>
<comment type="similarity">
    <text evidence="2">Belongs to the major facilitator superfamily. Monocarboxylate porter (TC 2.A.1.13) family.</text>
</comment>
<dbReference type="GO" id="GO:0016020">
    <property type="term" value="C:membrane"/>
    <property type="evidence" value="ECO:0007669"/>
    <property type="project" value="UniProtKB-SubCell"/>
</dbReference>
<dbReference type="EMBL" id="JARJLG010000014">
    <property type="protein sequence ID" value="KAJ7775621.1"/>
    <property type="molecule type" value="Genomic_DNA"/>
</dbReference>
<keyword evidence="7" id="KW-1185">Reference proteome</keyword>
<feature type="region of interest" description="Disordered" evidence="3">
    <location>
        <begin position="1"/>
        <end position="37"/>
    </location>
</feature>
<dbReference type="Proteomes" id="UP001215280">
    <property type="component" value="Unassembled WGS sequence"/>
</dbReference>
<evidence type="ECO:0000256" key="1">
    <source>
        <dbReference type="ARBA" id="ARBA00004141"/>
    </source>
</evidence>
<dbReference type="InterPro" id="IPR050327">
    <property type="entry name" value="Proton-linked_MCT"/>
</dbReference>
<gene>
    <name evidence="6" type="ORF">DFH07DRAFT_799229</name>
</gene>
<feature type="transmembrane region" description="Helical" evidence="4">
    <location>
        <begin position="118"/>
        <end position="135"/>
    </location>
</feature>
<evidence type="ECO:0000313" key="6">
    <source>
        <dbReference type="EMBL" id="KAJ7775621.1"/>
    </source>
</evidence>
<feature type="transmembrane region" description="Helical" evidence="4">
    <location>
        <begin position="322"/>
        <end position="341"/>
    </location>
</feature>
<evidence type="ECO:0000256" key="3">
    <source>
        <dbReference type="SAM" id="MobiDB-lite"/>
    </source>
</evidence>
<dbReference type="PANTHER" id="PTHR11360:SF305">
    <property type="entry name" value="MAJOR FACILITATOR SUPERFAMILY (MFS) PROFILE DOMAIN-CONTAINING PROTEIN"/>
    <property type="match status" value="1"/>
</dbReference>
<keyword evidence="4" id="KW-1133">Transmembrane helix</keyword>
<accession>A0AAD7K0F6</accession>
<dbReference type="SUPFAM" id="SSF103473">
    <property type="entry name" value="MFS general substrate transporter"/>
    <property type="match status" value="1"/>
</dbReference>